<feature type="transmembrane region" description="Helical" evidence="1">
    <location>
        <begin position="407"/>
        <end position="426"/>
    </location>
</feature>
<comment type="caution">
    <text evidence="2">The sequence shown here is derived from an EMBL/GenBank/DDBJ whole genome shotgun (WGS) entry which is preliminary data.</text>
</comment>
<reference evidence="2 3" key="1">
    <citation type="submission" date="2019-12" db="EMBL/GenBank/DDBJ databases">
        <title>Genomic-based taxomic classification of the family Erythrobacteraceae.</title>
        <authorList>
            <person name="Xu L."/>
        </authorList>
    </citation>
    <scope>NUCLEOTIDE SEQUENCE [LARGE SCALE GENOMIC DNA]</scope>
    <source>
        <strain evidence="2 3">100921-2</strain>
    </source>
</reference>
<accession>A0A6I4THH6</accession>
<dbReference type="OrthoDB" id="7293578at2"/>
<dbReference type="EMBL" id="WTZA01000001">
    <property type="protein sequence ID" value="MXO75500.1"/>
    <property type="molecule type" value="Genomic_DNA"/>
</dbReference>
<feature type="transmembrane region" description="Helical" evidence="1">
    <location>
        <begin position="132"/>
        <end position="150"/>
    </location>
</feature>
<keyword evidence="1" id="KW-1133">Transmembrane helix</keyword>
<keyword evidence="1" id="KW-0812">Transmembrane</keyword>
<evidence type="ECO:0000313" key="2">
    <source>
        <dbReference type="EMBL" id="MXO75500.1"/>
    </source>
</evidence>
<gene>
    <name evidence="2" type="ORF">GRI40_09760</name>
</gene>
<keyword evidence="1" id="KW-0472">Membrane</keyword>
<sequence length="503" mass="54512">MRRTVKGETVPRLFQAAVLVFLLLTGAVPQLLQALFNGVTGGNGFVFAVLTALIYDLMRVAPLVVLARHPAGILHPLIIAVVVWPLLTTLPNLIDNFGGYAGLASGQPLQAPYFTSLGWESSGEIWWAVTKYHLLQILSLIALYSGFAFVRQRSGRPVSILANVDTRRLRSILVGVILVNFIGVAIFIQTRGGLVDHVMELAYGRFRALAGLGPLLALFDIGALSLLLWICMRPQDARSPLFLALLPLVAAQQFLVAGSRAATLLVFVTVGLGWALSARRVPWRLAVVLVPVAFLSFGALNLIRTAGLSGTTVVEAAQDSSLQSVLERSQEEFNLRQALSGAVPVVADGMRTTGPMLGYTYTGAILAMVPRAVWEDKPRGPGSLYAQHFLNESVEGTSIPIGSVAEAFWNFHIPGIVVIFALYGYVLRRMYEVYNRNASNGLVITLFVLIATQFGVGTDELVAFQQNMITLAVLMGIIALFYPQALLAPKAQARRVIRAPRPT</sequence>
<dbReference type="AlphaFoldDB" id="A0A6I4THH6"/>
<feature type="transmembrane region" description="Helical" evidence="1">
    <location>
        <begin position="281"/>
        <end position="303"/>
    </location>
</feature>
<dbReference type="Proteomes" id="UP000439522">
    <property type="component" value="Unassembled WGS sequence"/>
</dbReference>
<name>A0A6I4THH6_9SPHN</name>
<feature type="transmembrane region" description="Helical" evidence="1">
    <location>
        <begin position="208"/>
        <end position="230"/>
    </location>
</feature>
<evidence type="ECO:0000313" key="3">
    <source>
        <dbReference type="Proteomes" id="UP000439522"/>
    </source>
</evidence>
<organism evidence="2 3">
    <name type="scientific">Tsuneonella aeria</name>
    <dbReference type="NCBI Taxonomy" id="1837929"/>
    <lineage>
        <taxon>Bacteria</taxon>
        <taxon>Pseudomonadati</taxon>
        <taxon>Pseudomonadota</taxon>
        <taxon>Alphaproteobacteria</taxon>
        <taxon>Sphingomonadales</taxon>
        <taxon>Erythrobacteraceae</taxon>
        <taxon>Tsuneonella</taxon>
    </lineage>
</organism>
<feature type="transmembrane region" description="Helical" evidence="1">
    <location>
        <begin position="45"/>
        <end position="66"/>
    </location>
</feature>
<feature type="transmembrane region" description="Helical" evidence="1">
    <location>
        <begin position="171"/>
        <end position="188"/>
    </location>
</feature>
<keyword evidence="3" id="KW-1185">Reference proteome</keyword>
<feature type="transmembrane region" description="Helical" evidence="1">
    <location>
        <begin position="468"/>
        <end position="488"/>
    </location>
</feature>
<evidence type="ECO:0008006" key="4">
    <source>
        <dbReference type="Google" id="ProtNLM"/>
    </source>
</evidence>
<proteinExistence type="predicted"/>
<feature type="transmembrane region" description="Helical" evidence="1">
    <location>
        <begin position="73"/>
        <end position="94"/>
    </location>
</feature>
<protein>
    <recommendedName>
        <fullName evidence="4">O-antigen polysaccharide polymerase Wzy</fullName>
    </recommendedName>
</protein>
<feature type="transmembrane region" description="Helical" evidence="1">
    <location>
        <begin position="242"/>
        <end position="275"/>
    </location>
</feature>
<feature type="transmembrane region" description="Helical" evidence="1">
    <location>
        <begin position="438"/>
        <end position="456"/>
    </location>
</feature>
<evidence type="ECO:0000256" key="1">
    <source>
        <dbReference type="SAM" id="Phobius"/>
    </source>
</evidence>
<dbReference type="RefSeq" id="WP_160611135.1">
    <property type="nucleotide sequence ID" value="NZ_WTZA01000001.1"/>
</dbReference>